<reference evidence="2" key="1">
    <citation type="submission" date="2022-06" db="EMBL/GenBank/DDBJ databases">
        <title>Alkalimarinus sp. nov., isolated from gut of a Alitta virens.</title>
        <authorList>
            <person name="Yang A.I."/>
            <person name="Shin N.-R."/>
        </authorList>
    </citation>
    <scope>NUCLEOTIDE SEQUENCE</scope>
    <source>
        <strain evidence="2">A2M4</strain>
    </source>
</reference>
<evidence type="ECO:0000313" key="2">
    <source>
        <dbReference type="EMBL" id="UZE97353.1"/>
    </source>
</evidence>
<accession>A0ABY6N5G0</accession>
<dbReference type="InterPro" id="IPR045526">
    <property type="entry name" value="DUF6471"/>
</dbReference>
<dbReference type="Pfam" id="PF20075">
    <property type="entry name" value="DUF6471"/>
    <property type="match status" value="1"/>
</dbReference>
<protein>
    <submittedName>
        <fullName evidence="2">DUF6471 domain-containing protein</fullName>
    </submittedName>
</protein>
<dbReference type="EMBL" id="CP100390">
    <property type="protein sequence ID" value="UZE97353.1"/>
    <property type="molecule type" value="Genomic_DNA"/>
</dbReference>
<evidence type="ECO:0000259" key="1">
    <source>
        <dbReference type="Pfam" id="PF20075"/>
    </source>
</evidence>
<dbReference type="RefSeq" id="WP_265048828.1">
    <property type="nucleotide sequence ID" value="NZ_CP100390.1"/>
</dbReference>
<feature type="domain" description="DUF6471" evidence="1">
    <location>
        <begin position="12"/>
        <end position="76"/>
    </location>
</feature>
<name>A0ABY6N5G0_9ALTE</name>
<dbReference type="Proteomes" id="UP001163739">
    <property type="component" value="Chromosome"/>
</dbReference>
<keyword evidence="3" id="KW-1185">Reference proteome</keyword>
<proteinExistence type="predicted"/>
<gene>
    <name evidence="2" type="ORF">NKI27_06270</name>
</gene>
<organism evidence="2 3">
    <name type="scientific">Alkalimarinus alittae</name>
    <dbReference type="NCBI Taxonomy" id="2961619"/>
    <lineage>
        <taxon>Bacteria</taxon>
        <taxon>Pseudomonadati</taxon>
        <taxon>Pseudomonadota</taxon>
        <taxon>Gammaproteobacteria</taxon>
        <taxon>Alteromonadales</taxon>
        <taxon>Alteromonadaceae</taxon>
        <taxon>Alkalimarinus</taxon>
    </lineage>
</organism>
<evidence type="ECO:0000313" key="3">
    <source>
        <dbReference type="Proteomes" id="UP001163739"/>
    </source>
</evidence>
<sequence>MSSNIKPATSCWRELASRVIKSEMAKKGIKYSDLSDRLERLDTLQSADNLRNKINKGILGADLFLQIMLVLNVTKIERENLVEILKEVGVAESELQ</sequence>